<dbReference type="PROSITE" id="PS51462">
    <property type="entry name" value="NUDIX"/>
    <property type="match status" value="2"/>
</dbReference>
<reference evidence="5 6" key="1">
    <citation type="submission" date="2018-11" db="EMBL/GenBank/DDBJ databases">
        <authorList>
            <person name="Li F."/>
        </authorList>
    </citation>
    <scope>NUCLEOTIDE SEQUENCE [LARGE SCALE GENOMIC DNA]</scope>
    <source>
        <strain evidence="5 6">Gsoil 818</strain>
    </source>
</reference>
<evidence type="ECO:0000256" key="3">
    <source>
        <dbReference type="RuleBase" id="RU003476"/>
    </source>
</evidence>
<evidence type="ECO:0000256" key="2">
    <source>
        <dbReference type="ARBA" id="ARBA00022801"/>
    </source>
</evidence>
<dbReference type="InterPro" id="IPR020084">
    <property type="entry name" value="NUDIX_hydrolase_CS"/>
</dbReference>
<name>A0A3N0GVF0_9ACTN</name>
<feature type="domain" description="Nudix hydrolase" evidence="4">
    <location>
        <begin position="21"/>
        <end position="164"/>
    </location>
</feature>
<evidence type="ECO:0000259" key="4">
    <source>
        <dbReference type="PROSITE" id="PS51462"/>
    </source>
</evidence>
<evidence type="ECO:0000313" key="6">
    <source>
        <dbReference type="Proteomes" id="UP000279994"/>
    </source>
</evidence>
<dbReference type="Gene3D" id="3.90.79.10">
    <property type="entry name" value="Nucleoside Triphosphate Pyrophosphohydrolase"/>
    <property type="match status" value="2"/>
</dbReference>
<evidence type="ECO:0000256" key="1">
    <source>
        <dbReference type="ARBA" id="ARBA00005582"/>
    </source>
</evidence>
<protein>
    <submittedName>
        <fullName evidence="5">NUDIX domain-containing protein</fullName>
    </submittedName>
</protein>
<evidence type="ECO:0000313" key="5">
    <source>
        <dbReference type="EMBL" id="RNM16443.1"/>
    </source>
</evidence>
<dbReference type="PRINTS" id="PR00502">
    <property type="entry name" value="NUDIXFAMILY"/>
</dbReference>
<keyword evidence="6" id="KW-1185">Reference proteome</keyword>
<dbReference type="Proteomes" id="UP000279994">
    <property type="component" value="Unassembled WGS sequence"/>
</dbReference>
<dbReference type="PROSITE" id="PS00893">
    <property type="entry name" value="NUDIX_BOX"/>
    <property type="match status" value="2"/>
</dbReference>
<sequence>MPDLPVSTRDDASGGRDLPRRQRVAAYAVILRDDRVLLSRLAPYLSPTERWTLPGGGVEFGEHPRDAVVREVYEETGLHAQVGDHAWIDSALITGGSTEGERHAVRIVYDGWVGAEAPEPRVVETDGSTVDARWHPLDEVLSGRVPVVQLVHDALAAHLPVKRQRLAAKALVRRGDRVLLARLSPRAVEAGRWTLPGGGVDHGESPETALVREVFEESGLSVQVGTLIGVHDAHLTGNAPDGRLEDFHAVNLVYEAAVPADADPRVTEVDGTTDAVAWVAVADIASGEVPVTELVRFALAFD</sequence>
<dbReference type="InterPro" id="IPR000086">
    <property type="entry name" value="NUDIX_hydrolase_dom"/>
</dbReference>
<dbReference type="InterPro" id="IPR020476">
    <property type="entry name" value="Nudix_hydrolase"/>
</dbReference>
<dbReference type="RefSeq" id="WP_123221728.1">
    <property type="nucleotide sequence ID" value="NZ_RJSF01000008.1"/>
</dbReference>
<dbReference type="PANTHER" id="PTHR43736">
    <property type="entry name" value="ADP-RIBOSE PYROPHOSPHATASE"/>
    <property type="match status" value="1"/>
</dbReference>
<dbReference type="SUPFAM" id="SSF55811">
    <property type="entry name" value="Nudix"/>
    <property type="match status" value="2"/>
</dbReference>
<comment type="caution">
    <text evidence="5">The sequence shown here is derived from an EMBL/GenBank/DDBJ whole genome shotgun (WGS) entry which is preliminary data.</text>
</comment>
<dbReference type="PANTHER" id="PTHR43736:SF2">
    <property type="entry name" value="MUTT_NUDIX FAMILY PROTEIN"/>
    <property type="match status" value="1"/>
</dbReference>
<dbReference type="CDD" id="cd02883">
    <property type="entry name" value="NUDIX_Hydrolase"/>
    <property type="match status" value="1"/>
</dbReference>
<dbReference type="InterPro" id="IPR015797">
    <property type="entry name" value="NUDIX_hydrolase-like_dom_sf"/>
</dbReference>
<comment type="similarity">
    <text evidence="1 3">Belongs to the Nudix hydrolase family.</text>
</comment>
<dbReference type="EMBL" id="RJSF01000008">
    <property type="protein sequence ID" value="RNM16443.1"/>
    <property type="molecule type" value="Genomic_DNA"/>
</dbReference>
<feature type="domain" description="Nudix hydrolase" evidence="4">
    <location>
        <begin position="163"/>
        <end position="302"/>
    </location>
</feature>
<dbReference type="GO" id="GO:0016787">
    <property type="term" value="F:hydrolase activity"/>
    <property type="evidence" value="ECO:0007669"/>
    <property type="project" value="UniProtKB-KW"/>
</dbReference>
<dbReference type="AlphaFoldDB" id="A0A3N0GVF0"/>
<dbReference type="Pfam" id="PF00293">
    <property type="entry name" value="NUDIX"/>
    <property type="match status" value="2"/>
</dbReference>
<proteinExistence type="inferred from homology"/>
<dbReference type="OrthoDB" id="9804442at2"/>
<keyword evidence="2 3" id="KW-0378">Hydrolase</keyword>
<organism evidence="5 6">
    <name type="scientific">Nocardioides pocheonensis</name>
    <dbReference type="NCBI Taxonomy" id="661485"/>
    <lineage>
        <taxon>Bacteria</taxon>
        <taxon>Bacillati</taxon>
        <taxon>Actinomycetota</taxon>
        <taxon>Actinomycetes</taxon>
        <taxon>Propionibacteriales</taxon>
        <taxon>Nocardioidaceae</taxon>
        <taxon>Nocardioides</taxon>
    </lineage>
</organism>
<accession>A0A3N0GVF0</accession>
<gene>
    <name evidence="5" type="ORF">EFL26_04590</name>
</gene>